<dbReference type="CDD" id="cd05013">
    <property type="entry name" value="SIS_RpiR"/>
    <property type="match status" value="1"/>
</dbReference>
<dbReference type="PANTHER" id="PTHR30514:SF18">
    <property type="entry name" value="RPIR-FAMILY TRANSCRIPTIONAL REGULATOR"/>
    <property type="match status" value="1"/>
</dbReference>
<reference evidence="6 7" key="1">
    <citation type="submission" date="2023-08" db="EMBL/GenBank/DDBJ databases">
        <title>Implementing the SeqCode for naming new Mesorhizobium species isolated from Vachellia karroo root nodules.</title>
        <authorList>
            <person name="Van Lill M."/>
        </authorList>
    </citation>
    <scope>NUCLEOTIDE SEQUENCE [LARGE SCALE GENOMIC DNA]</scope>
    <source>
        <strain evidence="6 7">VK25D</strain>
    </source>
</reference>
<dbReference type="InterPro" id="IPR009057">
    <property type="entry name" value="Homeodomain-like_sf"/>
</dbReference>
<dbReference type="InterPro" id="IPR036388">
    <property type="entry name" value="WH-like_DNA-bd_sf"/>
</dbReference>
<dbReference type="Gene3D" id="3.40.50.10490">
    <property type="entry name" value="Glucose-6-phosphate isomerase like protein, domain 1"/>
    <property type="match status" value="1"/>
</dbReference>
<proteinExistence type="predicted"/>
<dbReference type="SUPFAM" id="SSF46689">
    <property type="entry name" value="Homeodomain-like"/>
    <property type="match status" value="1"/>
</dbReference>
<dbReference type="PROSITE" id="PS51464">
    <property type="entry name" value="SIS"/>
    <property type="match status" value="1"/>
</dbReference>
<dbReference type="Pfam" id="PF01380">
    <property type="entry name" value="SIS"/>
    <property type="match status" value="1"/>
</dbReference>
<dbReference type="Pfam" id="PF01418">
    <property type="entry name" value="HTH_6"/>
    <property type="match status" value="1"/>
</dbReference>
<dbReference type="InterPro" id="IPR047640">
    <property type="entry name" value="RpiR-like"/>
</dbReference>
<evidence type="ECO:0000259" key="5">
    <source>
        <dbReference type="PROSITE" id="PS51464"/>
    </source>
</evidence>
<feature type="domain" description="HTH rpiR-type" evidence="4">
    <location>
        <begin position="6"/>
        <end position="82"/>
    </location>
</feature>
<name>A0ABU5AF56_9HYPH</name>
<comment type="caution">
    <text evidence="6">The sequence shown here is derived from an EMBL/GenBank/DDBJ whole genome shotgun (WGS) entry which is preliminary data.</text>
</comment>
<keyword evidence="2" id="KW-0238">DNA-binding</keyword>
<dbReference type="Proteomes" id="UP001285154">
    <property type="component" value="Unassembled WGS sequence"/>
</dbReference>
<keyword evidence="1" id="KW-0805">Transcription regulation</keyword>
<protein>
    <submittedName>
        <fullName evidence="6">MurR/RpiR family transcriptional regulator</fullName>
    </submittedName>
</protein>
<sequence length="294" mass="31998">MATPTNALNEKIRKCGEELTPGMRRVAEWMSRNQDEVALRSLRQIAQKTDVSPPTITRLTRTLGYQGFEELQQDCKEWLRAKSRFSVQAERLRLNSRQSSDPAGLLERNVASACAGLSNLAHNIPNAALEAAVRDLLAARSVWFVGSMSSGPIARYSSYIASLAFPNWHEVDLDSMATIATLGPEDMIIAIAFSPYATKSVSAVEIAAARGTRILSISDSPLSPIAEVARHLFVVSTENPGFFSTYVQPILLIETLIGLAISQAEEKAGDRIAAVEAALEASGMYWLSTKGNNE</sequence>
<dbReference type="InterPro" id="IPR046348">
    <property type="entry name" value="SIS_dom_sf"/>
</dbReference>
<evidence type="ECO:0000256" key="1">
    <source>
        <dbReference type="ARBA" id="ARBA00023015"/>
    </source>
</evidence>
<keyword evidence="3" id="KW-0804">Transcription</keyword>
<evidence type="ECO:0000259" key="4">
    <source>
        <dbReference type="PROSITE" id="PS51071"/>
    </source>
</evidence>
<evidence type="ECO:0000313" key="7">
    <source>
        <dbReference type="Proteomes" id="UP001285154"/>
    </source>
</evidence>
<dbReference type="SUPFAM" id="SSF53697">
    <property type="entry name" value="SIS domain"/>
    <property type="match status" value="1"/>
</dbReference>
<dbReference type="EMBL" id="JAVIIQ010000035">
    <property type="protein sequence ID" value="MDX8535888.1"/>
    <property type="molecule type" value="Genomic_DNA"/>
</dbReference>
<keyword evidence="7" id="KW-1185">Reference proteome</keyword>
<evidence type="ECO:0000313" key="6">
    <source>
        <dbReference type="EMBL" id="MDX8535888.1"/>
    </source>
</evidence>
<dbReference type="PROSITE" id="PS51071">
    <property type="entry name" value="HTH_RPIR"/>
    <property type="match status" value="1"/>
</dbReference>
<feature type="domain" description="SIS" evidence="5">
    <location>
        <begin position="132"/>
        <end position="266"/>
    </location>
</feature>
<dbReference type="RefSeq" id="WP_320253433.1">
    <property type="nucleotide sequence ID" value="NZ_JAVIIQ010000035.1"/>
</dbReference>
<dbReference type="InterPro" id="IPR035472">
    <property type="entry name" value="RpiR-like_SIS"/>
</dbReference>
<dbReference type="InterPro" id="IPR000281">
    <property type="entry name" value="HTH_RpiR"/>
</dbReference>
<accession>A0ABU5AF56</accession>
<evidence type="ECO:0000256" key="2">
    <source>
        <dbReference type="ARBA" id="ARBA00023125"/>
    </source>
</evidence>
<evidence type="ECO:0000256" key="3">
    <source>
        <dbReference type="ARBA" id="ARBA00023163"/>
    </source>
</evidence>
<organism evidence="6 7">
    <name type="scientific">Mesorhizobium vachelliae</name>
    <dbReference type="NCBI Taxonomy" id="3072309"/>
    <lineage>
        <taxon>Bacteria</taxon>
        <taxon>Pseudomonadati</taxon>
        <taxon>Pseudomonadota</taxon>
        <taxon>Alphaproteobacteria</taxon>
        <taxon>Hyphomicrobiales</taxon>
        <taxon>Phyllobacteriaceae</taxon>
        <taxon>Mesorhizobium</taxon>
    </lineage>
</organism>
<dbReference type="PANTHER" id="PTHR30514">
    <property type="entry name" value="GLUCOKINASE"/>
    <property type="match status" value="1"/>
</dbReference>
<dbReference type="Gene3D" id="1.10.10.10">
    <property type="entry name" value="Winged helix-like DNA-binding domain superfamily/Winged helix DNA-binding domain"/>
    <property type="match status" value="1"/>
</dbReference>
<dbReference type="InterPro" id="IPR001347">
    <property type="entry name" value="SIS_dom"/>
</dbReference>
<gene>
    <name evidence="6" type="ORF">RFM42_33445</name>
</gene>